<dbReference type="InterPro" id="IPR009051">
    <property type="entry name" value="Helical_ferredxn"/>
</dbReference>
<dbReference type="PROSITE" id="PS00198">
    <property type="entry name" value="4FE4S_FER_1"/>
    <property type="match status" value="1"/>
</dbReference>
<dbReference type="InterPro" id="IPR017900">
    <property type="entry name" value="4Fe4S_Fe_S_CS"/>
</dbReference>
<sequence>MRVIAPQAMDTLIRLLSEDGYEVVGPTRREGAIVYDRVHGLDDLPAGWGDDHAPGRYRLWQRDDQALFGYVVGPHSWKKYLFPPRETLVRVHRRDDGGFETENGEPSPPRRAFIGVRPCELAAIDVQDRVFLGQAVRDRAYGARREGVFLVAVNCAEPGGTCFCASMDTGPRAKSGFDMALTEVIEGGMHVLVAEAGTEAGEALLQRLEPREADDAERRAAERVWREAPQRMGRAMPTNARDVIARSLEHPRWEETARRCLSCANCTLVCPTCFCAQMEEVPDLEGRVSERVRTWDSCFNGEHSYMVGGTHRTTVAARYRQWLSHKLSTWHDQFGTSGCVGCGRCITWCPVGIDITEEVAGLAGGGDS</sequence>
<protein>
    <submittedName>
        <fullName evidence="5">Sulfite reductase subunit A</fullName>
    </submittedName>
</protein>
<feature type="domain" description="4Fe-4S ferredoxin-type" evidence="4">
    <location>
        <begin position="330"/>
        <end position="358"/>
    </location>
</feature>
<organism evidence="5 6">
    <name type="scientific">Thioalkalivibrio denitrificans</name>
    <dbReference type="NCBI Taxonomy" id="108003"/>
    <lineage>
        <taxon>Bacteria</taxon>
        <taxon>Pseudomonadati</taxon>
        <taxon>Pseudomonadota</taxon>
        <taxon>Gammaproteobacteria</taxon>
        <taxon>Chromatiales</taxon>
        <taxon>Ectothiorhodospiraceae</taxon>
        <taxon>Thioalkalivibrio</taxon>
    </lineage>
</organism>
<dbReference type="STRING" id="108003.B1C78_06430"/>
<proteinExistence type="predicted"/>
<reference evidence="5 6" key="1">
    <citation type="submission" date="2017-02" db="EMBL/GenBank/DDBJ databases">
        <title>Genomic diversity within the haloalkaliphilic genus Thioalkalivibrio.</title>
        <authorList>
            <person name="Ahn A.-C."/>
            <person name="Meier-Kolthoff J."/>
            <person name="Overmars L."/>
            <person name="Richter M."/>
            <person name="Woyke T."/>
            <person name="Sorokin D.Y."/>
            <person name="Muyzer G."/>
        </authorList>
    </citation>
    <scope>NUCLEOTIDE SEQUENCE [LARGE SCALE GENOMIC DNA]</scope>
    <source>
        <strain evidence="5 6">ALJD</strain>
    </source>
</reference>
<dbReference type="GO" id="GO:0046872">
    <property type="term" value="F:metal ion binding"/>
    <property type="evidence" value="ECO:0007669"/>
    <property type="project" value="UniProtKB-KW"/>
</dbReference>
<dbReference type="Proteomes" id="UP000189462">
    <property type="component" value="Unassembled WGS sequence"/>
</dbReference>
<dbReference type="InterPro" id="IPR017896">
    <property type="entry name" value="4Fe4S_Fe-S-bd"/>
</dbReference>
<dbReference type="OrthoDB" id="9795302at2"/>
<gene>
    <name evidence="5" type="ORF">B1C78_06430</name>
</gene>
<accession>A0A1V3NKF1</accession>
<feature type="domain" description="4Fe-4S ferredoxin-type" evidence="4">
    <location>
        <begin position="249"/>
        <end position="281"/>
    </location>
</feature>
<dbReference type="GO" id="GO:0051536">
    <property type="term" value="F:iron-sulfur cluster binding"/>
    <property type="evidence" value="ECO:0007669"/>
    <property type="project" value="UniProtKB-KW"/>
</dbReference>
<dbReference type="RefSeq" id="WP_077278322.1">
    <property type="nucleotide sequence ID" value="NZ_MVBK01000036.1"/>
</dbReference>
<keyword evidence="3" id="KW-0411">Iron-sulfur</keyword>
<evidence type="ECO:0000259" key="4">
    <source>
        <dbReference type="PROSITE" id="PS51379"/>
    </source>
</evidence>
<keyword evidence="6" id="KW-1185">Reference proteome</keyword>
<evidence type="ECO:0000313" key="6">
    <source>
        <dbReference type="Proteomes" id="UP000189462"/>
    </source>
</evidence>
<evidence type="ECO:0000313" key="5">
    <source>
        <dbReference type="EMBL" id="OOG25597.1"/>
    </source>
</evidence>
<dbReference type="PROSITE" id="PS51379">
    <property type="entry name" value="4FE4S_FER_2"/>
    <property type="match status" value="2"/>
</dbReference>
<dbReference type="PANTHER" id="PTHR40447:SF1">
    <property type="entry name" value="ANAEROBIC SULFITE REDUCTASE SUBUNIT A"/>
    <property type="match status" value="1"/>
</dbReference>
<evidence type="ECO:0000256" key="3">
    <source>
        <dbReference type="ARBA" id="ARBA00023014"/>
    </source>
</evidence>
<dbReference type="AlphaFoldDB" id="A0A1V3NKF1"/>
<dbReference type="EMBL" id="MVBK01000036">
    <property type="protein sequence ID" value="OOG25597.1"/>
    <property type="molecule type" value="Genomic_DNA"/>
</dbReference>
<dbReference type="PANTHER" id="PTHR40447">
    <property type="entry name" value="ANAEROBIC SULFITE REDUCTASE SUBUNIT A"/>
    <property type="match status" value="1"/>
</dbReference>
<dbReference type="Gene3D" id="1.10.1060.10">
    <property type="entry name" value="Alpha-helical ferredoxin"/>
    <property type="match status" value="1"/>
</dbReference>
<keyword evidence="2" id="KW-0408">Iron</keyword>
<keyword evidence="1" id="KW-0479">Metal-binding</keyword>
<evidence type="ECO:0000256" key="1">
    <source>
        <dbReference type="ARBA" id="ARBA00022723"/>
    </source>
</evidence>
<name>A0A1V3NKF1_9GAMM</name>
<dbReference type="Pfam" id="PF17179">
    <property type="entry name" value="Fer4_22"/>
    <property type="match status" value="1"/>
</dbReference>
<dbReference type="SUPFAM" id="SSF46548">
    <property type="entry name" value="alpha-helical ferredoxin"/>
    <property type="match status" value="1"/>
</dbReference>
<comment type="caution">
    <text evidence="5">The sequence shown here is derived from an EMBL/GenBank/DDBJ whole genome shotgun (WGS) entry which is preliminary data.</text>
</comment>
<evidence type="ECO:0000256" key="2">
    <source>
        <dbReference type="ARBA" id="ARBA00023004"/>
    </source>
</evidence>